<feature type="compositionally biased region" description="Polar residues" evidence="5">
    <location>
        <begin position="1"/>
        <end position="14"/>
    </location>
</feature>
<proteinExistence type="predicted"/>
<feature type="region of interest" description="Disordered" evidence="5">
    <location>
        <begin position="1"/>
        <end position="20"/>
    </location>
</feature>
<evidence type="ECO:0000313" key="8">
    <source>
        <dbReference type="Proteomes" id="UP000027265"/>
    </source>
</evidence>
<dbReference type="CDD" id="cd12148">
    <property type="entry name" value="fungal_TF_MHR"/>
    <property type="match status" value="1"/>
</dbReference>
<evidence type="ECO:0000256" key="3">
    <source>
        <dbReference type="ARBA" id="ARBA00023242"/>
    </source>
</evidence>
<dbReference type="SMART" id="SM00906">
    <property type="entry name" value="Fungal_trans"/>
    <property type="match status" value="1"/>
</dbReference>
<dbReference type="GO" id="GO:0005634">
    <property type="term" value="C:nucleus"/>
    <property type="evidence" value="ECO:0007669"/>
    <property type="project" value="UniProtKB-SubCell"/>
</dbReference>
<dbReference type="CDD" id="cd00067">
    <property type="entry name" value="GAL4"/>
    <property type="match status" value="1"/>
</dbReference>
<reference evidence="8" key="1">
    <citation type="journal article" date="2014" name="Proc. Natl. Acad. Sci. U.S.A.">
        <title>Extensive sampling of basidiomycete genomes demonstrates inadequacy of the white-rot/brown-rot paradigm for wood decay fungi.</title>
        <authorList>
            <person name="Riley R."/>
            <person name="Salamov A.A."/>
            <person name="Brown D.W."/>
            <person name="Nagy L.G."/>
            <person name="Floudas D."/>
            <person name="Held B.W."/>
            <person name="Levasseur A."/>
            <person name="Lombard V."/>
            <person name="Morin E."/>
            <person name="Otillar R."/>
            <person name="Lindquist E.A."/>
            <person name="Sun H."/>
            <person name="LaButti K.M."/>
            <person name="Schmutz J."/>
            <person name="Jabbour D."/>
            <person name="Luo H."/>
            <person name="Baker S.E."/>
            <person name="Pisabarro A.G."/>
            <person name="Walton J.D."/>
            <person name="Blanchette R.A."/>
            <person name="Henrissat B."/>
            <person name="Martin F."/>
            <person name="Cullen D."/>
            <person name="Hibbett D.S."/>
            <person name="Grigoriev I.V."/>
        </authorList>
    </citation>
    <scope>NUCLEOTIDE SEQUENCE [LARGE SCALE GENOMIC DNA]</scope>
    <source>
        <strain evidence="8">MUCL 33604</strain>
    </source>
</reference>
<feature type="coiled-coil region" evidence="4">
    <location>
        <begin position="75"/>
        <end position="102"/>
    </location>
</feature>
<dbReference type="PANTHER" id="PTHR31001:SF56">
    <property type="entry name" value="ZN(2)-C6 FUNGAL-TYPE DOMAIN-CONTAINING PROTEIN"/>
    <property type="match status" value="1"/>
</dbReference>
<accession>A0A067QDQ2</accession>
<dbReference type="GO" id="GO:0008270">
    <property type="term" value="F:zinc ion binding"/>
    <property type="evidence" value="ECO:0007669"/>
    <property type="project" value="InterPro"/>
</dbReference>
<dbReference type="InterPro" id="IPR036864">
    <property type="entry name" value="Zn2-C6_fun-type_DNA-bd_sf"/>
</dbReference>
<organism evidence="7 8">
    <name type="scientific">Jaapia argillacea MUCL 33604</name>
    <dbReference type="NCBI Taxonomy" id="933084"/>
    <lineage>
        <taxon>Eukaryota</taxon>
        <taxon>Fungi</taxon>
        <taxon>Dikarya</taxon>
        <taxon>Basidiomycota</taxon>
        <taxon>Agaricomycotina</taxon>
        <taxon>Agaricomycetes</taxon>
        <taxon>Agaricomycetidae</taxon>
        <taxon>Jaapiales</taxon>
        <taxon>Jaapiaceae</taxon>
        <taxon>Jaapia</taxon>
    </lineage>
</organism>
<evidence type="ECO:0000256" key="5">
    <source>
        <dbReference type="SAM" id="MobiDB-lite"/>
    </source>
</evidence>
<dbReference type="InterPro" id="IPR001138">
    <property type="entry name" value="Zn2Cys6_DnaBD"/>
</dbReference>
<keyword evidence="8" id="KW-1185">Reference proteome</keyword>
<evidence type="ECO:0000259" key="6">
    <source>
        <dbReference type="PROSITE" id="PS50048"/>
    </source>
</evidence>
<dbReference type="STRING" id="933084.A0A067QDQ2"/>
<keyword evidence="2" id="KW-0479">Metal-binding</keyword>
<dbReference type="Pfam" id="PF00172">
    <property type="entry name" value="Zn_clus"/>
    <property type="match status" value="1"/>
</dbReference>
<dbReference type="GO" id="GO:0003677">
    <property type="term" value="F:DNA binding"/>
    <property type="evidence" value="ECO:0007669"/>
    <property type="project" value="InterPro"/>
</dbReference>
<keyword evidence="3" id="KW-0539">Nucleus</keyword>
<evidence type="ECO:0000256" key="1">
    <source>
        <dbReference type="ARBA" id="ARBA00004123"/>
    </source>
</evidence>
<evidence type="ECO:0000313" key="7">
    <source>
        <dbReference type="EMBL" id="KDQ61627.1"/>
    </source>
</evidence>
<dbReference type="HOGENOM" id="CLU_007340_4_1_1"/>
<dbReference type="Gene3D" id="4.10.240.10">
    <property type="entry name" value="Zn(2)-C6 fungal-type DNA-binding domain"/>
    <property type="match status" value="1"/>
</dbReference>
<sequence length="803" mass="89014">MASSRLNSTQEQIPSSAGRSRRRSSALSCAECRRLKLKCSRDFPCSNCVKKGCGAICPDGSLTTGKGNRFVLANTEALHEKIELLSNRVRQLEDALAQVYSSQSRHQHPLLREDLLMIKQPLERESVDTNAPIHEADEEAIEVVDSLDSLAIARHGGATFFGHTANSWYFLQNEAGLGEEDSESPGLQLPTDIPWLSYTFPWGPSLSQSTEDVREVVYRLLPDPPRAQKLVDLYYRHAAWMYMPISEAEFYQPIFSRFYSNDISPDEGTIECHKLAVLYMVLALGSLLDLESTPHSFEAAQYYGLGRAALSIGSVFAEPSVTAIQALLLSCHFMFLSNIEGPRWASMGLVVKLAQSVGLHRDGGKWRLNPEETQQRRSLMWEIYTYDSWQSLTFGRPPSFALSHIDCQMAHDITKNDRGEIEMSFAAWKHRFSAECLSLVHDQVFCARAASYATLQKLHKVVSNFYVPPSLRVPGFGGTVESEPPSTQLTMQRYVGFAIKEITLFYMHRGFFARALEDNPEDPLSSKYGPSVLAAYNSARSFVGLIQSLYSQHPELTPRMWFLYSHVFSCAIVLGAIPTKCPGMAFTQSALSNLATACTLFEHLGQNPRAQQVLPILLKLKERALASVAEHQSNASPTTNRLSPGAVSVKDENDEWATLGGKSRLVSRKSTHAPISPSTDTLYDFHSRSPTSAGSPASTEPTPPPTFQQIPMPWQGYSTGEAEPYPSYTMPSAPWQDPAVGMLVPPNMAIDMPPPQSFPTYEPILFPKGAFVPQLISPVGAPLESGADVTESWRTFLAQFNHV</sequence>
<dbReference type="InterPro" id="IPR007219">
    <property type="entry name" value="XnlR_reg_dom"/>
</dbReference>
<dbReference type="SUPFAM" id="SSF57701">
    <property type="entry name" value="Zn2/Cys6 DNA-binding domain"/>
    <property type="match status" value="1"/>
</dbReference>
<dbReference type="PANTHER" id="PTHR31001">
    <property type="entry name" value="UNCHARACTERIZED TRANSCRIPTIONAL REGULATORY PROTEIN"/>
    <property type="match status" value="1"/>
</dbReference>
<dbReference type="InterPro" id="IPR050613">
    <property type="entry name" value="Sec_Metabolite_Reg"/>
</dbReference>
<feature type="region of interest" description="Disordered" evidence="5">
    <location>
        <begin position="667"/>
        <end position="709"/>
    </location>
</feature>
<dbReference type="PROSITE" id="PS00463">
    <property type="entry name" value="ZN2_CY6_FUNGAL_1"/>
    <property type="match status" value="1"/>
</dbReference>
<feature type="compositionally biased region" description="Low complexity" evidence="5">
    <location>
        <begin position="689"/>
        <end position="700"/>
    </location>
</feature>
<dbReference type="OrthoDB" id="424974at2759"/>
<feature type="region of interest" description="Disordered" evidence="5">
    <location>
        <begin position="629"/>
        <end position="649"/>
    </location>
</feature>
<keyword evidence="4" id="KW-0175">Coiled coil</keyword>
<comment type="subcellular location">
    <subcellularLocation>
        <location evidence="1">Nucleus</location>
    </subcellularLocation>
</comment>
<dbReference type="EMBL" id="KL197712">
    <property type="protein sequence ID" value="KDQ61627.1"/>
    <property type="molecule type" value="Genomic_DNA"/>
</dbReference>
<dbReference type="GO" id="GO:0006351">
    <property type="term" value="P:DNA-templated transcription"/>
    <property type="evidence" value="ECO:0007669"/>
    <property type="project" value="InterPro"/>
</dbReference>
<evidence type="ECO:0000256" key="2">
    <source>
        <dbReference type="ARBA" id="ARBA00022723"/>
    </source>
</evidence>
<dbReference type="GO" id="GO:0000981">
    <property type="term" value="F:DNA-binding transcription factor activity, RNA polymerase II-specific"/>
    <property type="evidence" value="ECO:0007669"/>
    <property type="project" value="InterPro"/>
</dbReference>
<gene>
    <name evidence="7" type="ORF">JAAARDRAFT_31102</name>
</gene>
<dbReference type="PROSITE" id="PS50048">
    <property type="entry name" value="ZN2_CY6_FUNGAL_2"/>
    <property type="match status" value="1"/>
</dbReference>
<protein>
    <recommendedName>
        <fullName evidence="6">Zn(2)-C6 fungal-type domain-containing protein</fullName>
    </recommendedName>
</protein>
<dbReference type="InParanoid" id="A0A067QDQ2"/>
<dbReference type="Pfam" id="PF04082">
    <property type="entry name" value="Fungal_trans"/>
    <property type="match status" value="1"/>
</dbReference>
<name>A0A067QDQ2_9AGAM</name>
<dbReference type="AlphaFoldDB" id="A0A067QDQ2"/>
<feature type="domain" description="Zn(2)-C6 fungal-type" evidence="6">
    <location>
        <begin position="28"/>
        <end position="57"/>
    </location>
</feature>
<dbReference type="SMART" id="SM00066">
    <property type="entry name" value="GAL4"/>
    <property type="match status" value="1"/>
</dbReference>
<feature type="compositionally biased region" description="Polar residues" evidence="5">
    <location>
        <begin position="630"/>
        <end position="642"/>
    </location>
</feature>
<evidence type="ECO:0000256" key="4">
    <source>
        <dbReference type="SAM" id="Coils"/>
    </source>
</evidence>
<dbReference type="Proteomes" id="UP000027265">
    <property type="component" value="Unassembled WGS sequence"/>
</dbReference>